<dbReference type="PANTHER" id="PTHR43130">
    <property type="entry name" value="ARAC-FAMILY TRANSCRIPTIONAL REGULATOR"/>
    <property type="match status" value="1"/>
</dbReference>
<dbReference type="Pfam" id="PF01965">
    <property type="entry name" value="DJ-1_PfpI"/>
    <property type="match status" value="1"/>
</dbReference>
<dbReference type="InterPro" id="IPR052158">
    <property type="entry name" value="INH-QAR"/>
</dbReference>
<dbReference type="Proteomes" id="UP000295008">
    <property type="component" value="Unassembled WGS sequence"/>
</dbReference>
<dbReference type="CDD" id="cd03139">
    <property type="entry name" value="GATase1_PfpI_2"/>
    <property type="match status" value="1"/>
</dbReference>
<keyword evidence="3" id="KW-1185">Reference proteome</keyword>
<dbReference type="InterPro" id="IPR029062">
    <property type="entry name" value="Class_I_gatase-like"/>
</dbReference>
<accession>A0A4R1S076</accession>
<evidence type="ECO:0000313" key="3">
    <source>
        <dbReference type="Proteomes" id="UP000295008"/>
    </source>
</evidence>
<dbReference type="AlphaFoldDB" id="A0A4R1S076"/>
<organism evidence="2 3">
    <name type="scientific">Hydrogenispora ethanolica</name>
    <dbReference type="NCBI Taxonomy" id="1082276"/>
    <lineage>
        <taxon>Bacteria</taxon>
        <taxon>Bacillati</taxon>
        <taxon>Bacillota</taxon>
        <taxon>Hydrogenispora</taxon>
    </lineage>
</organism>
<evidence type="ECO:0000313" key="2">
    <source>
        <dbReference type="EMBL" id="TCL72309.1"/>
    </source>
</evidence>
<gene>
    <name evidence="2" type="ORF">EDC14_100617</name>
</gene>
<reference evidence="2 3" key="1">
    <citation type="submission" date="2019-03" db="EMBL/GenBank/DDBJ databases">
        <title>Genomic Encyclopedia of Type Strains, Phase IV (KMG-IV): sequencing the most valuable type-strain genomes for metagenomic binning, comparative biology and taxonomic classification.</title>
        <authorList>
            <person name="Goeker M."/>
        </authorList>
    </citation>
    <scope>NUCLEOTIDE SEQUENCE [LARGE SCALE GENOMIC DNA]</scope>
    <source>
        <strain evidence="2 3">LX-B</strain>
    </source>
</reference>
<feature type="domain" description="DJ-1/PfpI" evidence="1">
    <location>
        <begin position="4"/>
        <end position="172"/>
    </location>
</feature>
<evidence type="ECO:0000259" key="1">
    <source>
        <dbReference type="Pfam" id="PF01965"/>
    </source>
</evidence>
<dbReference type="SUPFAM" id="SSF52317">
    <property type="entry name" value="Class I glutamine amidotransferase-like"/>
    <property type="match status" value="1"/>
</dbReference>
<protein>
    <submittedName>
        <fullName evidence="2">DJ-1/PfpI family protein</fullName>
    </submittedName>
</protein>
<dbReference type="PANTHER" id="PTHR43130:SF14">
    <property type="entry name" value="DJ-1_PFPI DOMAIN-CONTAINING PROTEIN"/>
    <property type="match status" value="1"/>
</dbReference>
<sequence length="196" mass="21422">MLNVGFFIFDQMELLDFAGPYEVFAVTSELNDDGLFKLFSVSGDGKAIQTVNGLKVLPDYGFGEHPAIDLLVVPGGVGTRDEMNKPAVLEWLSGAQRQARYTMSVCSGARLLGKMGLLDGVEATTHHEVLPHLREIAPQAIIRPEARFIDNGAILTSAGISAGIDLALYLVEKLHGAEIARKTRIYMEYGNWEELV</sequence>
<dbReference type="InterPro" id="IPR002818">
    <property type="entry name" value="DJ-1/PfpI"/>
</dbReference>
<dbReference type="EMBL" id="SLUN01000006">
    <property type="protein sequence ID" value="TCL72309.1"/>
    <property type="molecule type" value="Genomic_DNA"/>
</dbReference>
<dbReference type="Gene3D" id="3.40.50.880">
    <property type="match status" value="1"/>
</dbReference>
<dbReference type="GO" id="GO:0006355">
    <property type="term" value="P:regulation of DNA-templated transcription"/>
    <property type="evidence" value="ECO:0007669"/>
    <property type="project" value="TreeGrafter"/>
</dbReference>
<name>A0A4R1S076_HYDET</name>
<dbReference type="RefSeq" id="WP_243662839.1">
    <property type="nucleotide sequence ID" value="NZ_SLUN01000006.1"/>
</dbReference>
<proteinExistence type="predicted"/>
<comment type="caution">
    <text evidence="2">The sequence shown here is derived from an EMBL/GenBank/DDBJ whole genome shotgun (WGS) entry which is preliminary data.</text>
</comment>